<gene>
    <name evidence="4" type="ORF">GALMADRAFT_138005</name>
</gene>
<dbReference type="SUPFAM" id="SSF57667">
    <property type="entry name" value="beta-beta-alpha zinc fingers"/>
    <property type="match status" value="1"/>
</dbReference>
<organism evidence="4 5">
    <name type="scientific">Galerina marginata (strain CBS 339.88)</name>
    <dbReference type="NCBI Taxonomy" id="685588"/>
    <lineage>
        <taxon>Eukaryota</taxon>
        <taxon>Fungi</taxon>
        <taxon>Dikarya</taxon>
        <taxon>Basidiomycota</taxon>
        <taxon>Agaricomycotina</taxon>
        <taxon>Agaricomycetes</taxon>
        <taxon>Agaricomycetidae</taxon>
        <taxon>Agaricales</taxon>
        <taxon>Agaricineae</taxon>
        <taxon>Strophariaceae</taxon>
        <taxon>Galerina</taxon>
    </lineage>
</organism>
<feature type="region of interest" description="Disordered" evidence="2">
    <location>
        <begin position="222"/>
        <end position="257"/>
    </location>
</feature>
<evidence type="ECO:0000313" key="4">
    <source>
        <dbReference type="EMBL" id="KDR79046.1"/>
    </source>
</evidence>
<dbReference type="STRING" id="685588.A0A067T7E7"/>
<feature type="region of interest" description="Disordered" evidence="2">
    <location>
        <begin position="294"/>
        <end position="337"/>
    </location>
</feature>
<dbReference type="OrthoDB" id="3437960at2759"/>
<evidence type="ECO:0000259" key="3">
    <source>
        <dbReference type="PROSITE" id="PS50157"/>
    </source>
</evidence>
<dbReference type="AlphaFoldDB" id="A0A067T7E7"/>
<dbReference type="Proteomes" id="UP000027222">
    <property type="component" value="Unassembled WGS sequence"/>
</dbReference>
<dbReference type="InterPro" id="IPR013087">
    <property type="entry name" value="Znf_C2H2_type"/>
</dbReference>
<reference evidence="5" key="1">
    <citation type="journal article" date="2014" name="Proc. Natl. Acad. Sci. U.S.A.">
        <title>Extensive sampling of basidiomycete genomes demonstrates inadequacy of the white-rot/brown-rot paradigm for wood decay fungi.</title>
        <authorList>
            <person name="Riley R."/>
            <person name="Salamov A.A."/>
            <person name="Brown D.W."/>
            <person name="Nagy L.G."/>
            <person name="Floudas D."/>
            <person name="Held B.W."/>
            <person name="Levasseur A."/>
            <person name="Lombard V."/>
            <person name="Morin E."/>
            <person name="Otillar R."/>
            <person name="Lindquist E.A."/>
            <person name="Sun H."/>
            <person name="LaButti K.M."/>
            <person name="Schmutz J."/>
            <person name="Jabbour D."/>
            <person name="Luo H."/>
            <person name="Baker S.E."/>
            <person name="Pisabarro A.G."/>
            <person name="Walton J.D."/>
            <person name="Blanchette R.A."/>
            <person name="Henrissat B."/>
            <person name="Martin F."/>
            <person name="Cullen D."/>
            <person name="Hibbett D.S."/>
            <person name="Grigoriev I.V."/>
        </authorList>
    </citation>
    <scope>NUCLEOTIDE SEQUENCE [LARGE SCALE GENOMIC DNA]</scope>
    <source>
        <strain evidence="5">CBS 339.88</strain>
    </source>
</reference>
<dbReference type="HOGENOM" id="CLU_537531_0_0_1"/>
<feature type="domain" description="C2H2-type" evidence="3">
    <location>
        <begin position="417"/>
        <end position="444"/>
    </location>
</feature>
<feature type="compositionally biased region" description="Low complexity" evidence="2">
    <location>
        <begin position="97"/>
        <end position="110"/>
    </location>
</feature>
<feature type="compositionally biased region" description="Polar residues" evidence="2">
    <location>
        <begin position="85"/>
        <end position="95"/>
    </location>
</feature>
<dbReference type="Gene3D" id="3.30.160.60">
    <property type="entry name" value="Classic Zinc Finger"/>
    <property type="match status" value="1"/>
</dbReference>
<keyword evidence="5" id="KW-1185">Reference proteome</keyword>
<sequence>MTSYNGPVEAVNDATHSVLSESEHGEHCEFTWNVEHYGKFSSLFTMPLLLTSHPTDPGDFNNSQLDENSPQPHASEIYLTPWDQMRSNNSDSGSDCPSPTSRPSTPASSPHLSHYEISSSASDLHLALEDLGNWNHAGVLTAPHSPVASIYNLSAASKSCPDMWQTASSQVLSESSTGSLLPPPNPAFEFTTPPESRNLALYADAYSSSSYDWTHPNSPAFSGHSSDYSPVHASPSPSYGHSPGFSGNSSEYSPSPHSSTSLYSHSLALRNAVHSPVPQIRVLTPFIHTTSDDLSQTYSTGTPALTSSHSLTSEEWSPLGRLPRSRTSSGYFSHAPRAQPTAVVPSEILSEVFDCMDGNEGPFKDASDIQRKVMSNLGISREDQKGKRLFGKAAKNTVSTPAGLAASRNRRRHEAKWVCQICGNNFTRNAGLKNHLKAHVGVTDQECQYCHNVFNTSLSRHEERCNSNPTKAKTQRKKNPSKARVTTVPIVFSNTLQTSPLFMKTPF</sequence>
<dbReference type="InterPro" id="IPR036236">
    <property type="entry name" value="Znf_C2H2_sf"/>
</dbReference>
<feature type="region of interest" description="Disordered" evidence="2">
    <location>
        <begin position="84"/>
        <end position="113"/>
    </location>
</feature>
<keyword evidence="1" id="KW-0479">Metal-binding</keyword>
<feature type="region of interest" description="Disordered" evidence="2">
    <location>
        <begin position="55"/>
        <end position="74"/>
    </location>
</feature>
<feature type="compositionally biased region" description="Polar residues" evidence="2">
    <location>
        <begin position="60"/>
        <end position="72"/>
    </location>
</feature>
<feature type="region of interest" description="Disordered" evidence="2">
    <location>
        <begin position="461"/>
        <end position="483"/>
    </location>
</feature>
<accession>A0A067T7E7</accession>
<dbReference type="PROSITE" id="PS50157">
    <property type="entry name" value="ZINC_FINGER_C2H2_2"/>
    <property type="match status" value="1"/>
</dbReference>
<evidence type="ECO:0000256" key="1">
    <source>
        <dbReference type="PROSITE-ProRule" id="PRU00042"/>
    </source>
</evidence>
<dbReference type="EMBL" id="KL142374">
    <property type="protein sequence ID" value="KDR79046.1"/>
    <property type="molecule type" value="Genomic_DNA"/>
</dbReference>
<protein>
    <recommendedName>
        <fullName evidence="3">C2H2-type domain-containing protein</fullName>
    </recommendedName>
</protein>
<name>A0A067T7E7_GALM3</name>
<dbReference type="GO" id="GO:0008270">
    <property type="term" value="F:zinc ion binding"/>
    <property type="evidence" value="ECO:0007669"/>
    <property type="project" value="UniProtKB-KW"/>
</dbReference>
<dbReference type="PROSITE" id="PS00028">
    <property type="entry name" value="ZINC_FINGER_C2H2_1"/>
    <property type="match status" value="1"/>
</dbReference>
<evidence type="ECO:0000313" key="5">
    <source>
        <dbReference type="Proteomes" id="UP000027222"/>
    </source>
</evidence>
<keyword evidence="1" id="KW-0862">Zinc</keyword>
<keyword evidence="1" id="KW-0863">Zinc-finger</keyword>
<evidence type="ECO:0000256" key="2">
    <source>
        <dbReference type="SAM" id="MobiDB-lite"/>
    </source>
</evidence>
<proteinExistence type="predicted"/>
<feature type="compositionally biased region" description="Polar residues" evidence="2">
    <location>
        <begin position="294"/>
        <end position="315"/>
    </location>
</feature>